<feature type="transmembrane region" description="Helical" evidence="1">
    <location>
        <begin position="12"/>
        <end position="45"/>
    </location>
</feature>
<keyword evidence="1" id="KW-1133">Transmembrane helix</keyword>
<sequence>MTFQITFVDLAVVLSCFCMIELLCTGTFFYTVPFILCVILTEFCIKKYETKAKKVNQVRFEIIGDTLEHPERMNYKTIDIFQAPRPYNIPIAYAYINNPFCGNSFPPTYPDETVP</sequence>
<dbReference type="AlphaFoldDB" id="A0A8X6GRG6"/>
<evidence type="ECO:0000313" key="2">
    <source>
        <dbReference type="EMBL" id="GFQ88093.1"/>
    </source>
</evidence>
<comment type="caution">
    <text evidence="2">The sequence shown here is derived from an EMBL/GenBank/DDBJ whole genome shotgun (WGS) entry which is preliminary data.</text>
</comment>
<evidence type="ECO:0000313" key="3">
    <source>
        <dbReference type="Proteomes" id="UP000887116"/>
    </source>
</evidence>
<organism evidence="2 3">
    <name type="scientific">Trichonephila clavata</name>
    <name type="common">Joro spider</name>
    <name type="synonym">Nephila clavata</name>
    <dbReference type="NCBI Taxonomy" id="2740835"/>
    <lineage>
        <taxon>Eukaryota</taxon>
        <taxon>Metazoa</taxon>
        <taxon>Ecdysozoa</taxon>
        <taxon>Arthropoda</taxon>
        <taxon>Chelicerata</taxon>
        <taxon>Arachnida</taxon>
        <taxon>Araneae</taxon>
        <taxon>Araneomorphae</taxon>
        <taxon>Entelegynae</taxon>
        <taxon>Araneoidea</taxon>
        <taxon>Nephilidae</taxon>
        <taxon>Trichonephila</taxon>
    </lineage>
</organism>
<reference evidence="2" key="1">
    <citation type="submission" date="2020-07" db="EMBL/GenBank/DDBJ databases">
        <title>Multicomponent nature underlies the extraordinary mechanical properties of spider dragline silk.</title>
        <authorList>
            <person name="Kono N."/>
            <person name="Nakamura H."/>
            <person name="Mori M."/>
            <person name="Yoshida Y."/>
            <person name="Ohtoshi R."/>
            <person name="Malay A.D."/>
            <person name="Moran D.A.P."/>
            <person name="Tomita M."/>
            <person name="Numata K."/>
            <person name="Arakawa K."/>
        </authorList>
    </citation>
    <scope>NUCLEOTIDE SEQUENCE</scope>
</reference>
<accession>A0A8X6GRG6</accession>
<keyword evidence="1" id="KW-0812">Transmembrane</keyword>
<dbReference type="OrthoDB" id="6427883at2759"/>
<dbReference type="Proteomes" id="UP000887116">
    <property type="component" value="Unassembled WGS sequence"/>
</dbReference>
<dbReference type="EMBL" id="BMAO01033256">
    <property type="protein sequence ID" value="GFQ88093.1"/>
    <property type="molecule type" value="Genomic_DNA"/>
</dbReference>
<name>A0A8X6GRG6_TRICU</name>
<gene>
    <name evidence="2" type="ORF">TNCT_548921</name>
</gene>
<proteinExistence type="predicted"/>
<evidence type="ECO:0000256" key="1">
    <source>
        <dbReference type="SAM" id="Phobius"/>
    </source>
</evidence>
<protein>
    <submittedName>
        <fullName evidence="2">Uncharacterized protein</fullName>
    </submittedName>
</protein>
<keyword evidence="3" id="KW-1185">Reference proteome</keyword>
<keyword evidence="1" id="KW-0472">Membrane</keyword>